<comment type="pathway">
    <text evidence="4">Carbohydrate degradation; glycolysis; D-glyceraldehyde 3-phosphate and glycerone phosphate from D-glucose: step 2/4.</text>
</comment>
<gene>
    <name evidence="5" type="ORF">GO988_01480</name>
</gene>
<dbReference type="GO" id="GO:0051156">
    <property type="term" value="P:glucose 6-phosphate metabolic process"/>
    <property type="evidence" value="ECO:0007669"/>
    <property type="project" value="TreeGrafter"/>
</dbReference>
<organism evidence="5 6">
    <name type="scientific">Hymenobacter ginkgonis</name>
    <dbReference type="NCBI Taxonomy" id="2682976"/>
    <lineage>
        <taxon>Bacteria</taxon>
        <taxon>Pseudomonadati</taxon>
        <taxon>Bacteroidota</taxon>
        <taxon>Cytophagia</taxon>
        <taxon>Cytophagales</taxon>
        <taxon>Hymenobacteraceae</taxon>
        <taxon>Hymenobacter</taxon>
    </lineage>
</organism>
<dbReference type="GO" id="GO:0005829">
    <property type="term" value="C:cytosol"/>
    <property type="evidence" value="ECO:0007669"/>
    <property type="project" value="TreeGrafter"/>
</dbReference>
<comment type="catalytic activity">
    <reaction evidence="4">
        <text>alpha-D-glucose 6-phosphate = beta-D-fructose 6-phosphate</text>
        <dbReference type="Rhea" id="RHEA:11816"/>
        <dbReference type="ChEBI" id="CHEBI:57634"/>
        <dbReference type="ChEBI" id="CHEBI:58225"/>
        <dbReference type="EC" id="5.3.1.9"/>
    </reaction>
</comment>
<keyword evidence="2 4" id="KW-0324">Glycolysis</keyword>
<evidence type="ECO:0000256" key="2">
    <source>
        <dbReference type="ARBA" id="ARBA00023152"/>
    </source>
</evidence>
<proteinExistence type="inferred from homology"/>
<dbReference type="GO" id="GO:0097367">
    <property type="term" value="F:carbohydrate derivative binding"/>
    <property type="evidence" value="ECO:0007669"/>
    <property type="project" value="InterPro"/>
</dbReference>
<dbReference type="InterPro" id="IPR001672">
    <property type="entry name" value="G6P_Isomerase"/>
</dbReference>
<dbReference type="PRINTS" id="PR00662">
    <property type="entry name" value="G6PISOMERASE"/>
</dbReference>
<dbReference type="SUPFAM" id="SSF53697">
    <property type="entry name" value="SIS domain"/>
    <property type="match status" value="1"/>
</dbReference>
<dbReference type="AlphaFoldDB" id="A0A7K1T9B6"/>
<dbReference type="EC" id="5.3.1.9" evidence="4"/>
<evidence type="ECO:0000313" key="5">
    <source>
        <dbReference type="EMBL" id="MVN74990.1"/>
    </source>
</evidence>
<dbReference type="GO" id="GO:0006096">
    <property type="term" value="P:glycolytic process"/>
    <property type="evidence" value="ECO:0007669"/>
    <property type="project" value="UniProtKB-UniPathway"/>
</dbReference>
<dbReference type="Gene3D" id="3.40.50.10490">
    <property type="entry name" value="Glucose-6-phosphate isomerase like protein, domain 1"/>
    <property type="match status" value="3"/>
</dbReference>
<dbReference type="InterPro" id="IPR046348">
    <property type="entry name" value="SIS_dom_sf"/>
</dbReference>
<name>A0A7K1T9B6_9BACT</name>
<dbReference type="EMBL" id="WQKZ01000001">
    <property type="protein sequence ID" value="MVN74990.1"/>
    <property type="molecule type" value="Genomic_DNA"/>
</dbReference>
<evidence type="ECO:0000256" key="1">
    <source>
        <dbReference type="ARBA" id="ARBA00022432"/>
    </source>
</evidence>
<dbReference type="PANTHER" id="PTHR11469">
    <property type="entry name" value="GLUCOSE-6-PHOSPHATE ISOMERASE"/>
    <property type="match status" value="1"/>
</dbReference>
<accession>A0A7K1T9B6</accession>
<comment type="similarity">
    <text evidence="4">Belongs to the GPI family.</text>
</comment>
<protein>
    <recommendedName>
        <fullName evidence="4">Glucose-6-phosphate isomerase</fullName>
        <ecNumber evidence="4">5.3.1.9</ecNumber>
    </recommendedName>
</protein>
<dbReference type="GO" id="GO:0048029">
    <property type="term" value="F:monosaccharide binding"/>
    <property type="evidence" value="ECO:0007669"/>
    <property type="project" value="TreeGrafter"/>
</dbReference>
<dbReference type="GO" id="GO:0006094">
    <property type="term" value="P:gluconeogenesis"/>
    <property type="evidence" value="ECO:0007669"/>
    <property type="project" value="UniProtKB-KW"/>
</dbReference>
<keyword evidence="6" id="KW-1185">Reference proteome</keyword>
<keyword evidence="3 4" id="KW-0413">Isomerase</keyword>
<dbReference type="PANTHER" id="PTHR11469:SF1">
    <property type="entry name" value="GLUCOSE-6-PHOSPHATE ISOMERASE"/>
    <property type="match status" value="1"/>
</dbReference>
<evidence type="ECO:0000256" key="3">
    <source>
        <dbReference type="ARBA" id="ARBA00023235"/>
    </source>
</evidence>
<sequence length="605" mass="65209">MLELVLQARCFGRLSMTAFLALVYLEQPITLSMPDTQFAATYELGQYQSAVEAEVTALNDQNFTSRFWQKDATLWTQDAAAQDSIRSFMGWLRSPEVMLKAVPEIMDFVHEVQQAGFQHVVVMGMGGSTMAPIVFQRSFQQGTTSLPLSILDTTDPGTVAALEATLPLEHTLFIVASKSGTTAEPLAFGDYFYDKVKAIKGEKAGENFVAITDPGSKFVTQATAEGYRHIFLNFAEVGGRFSALTYFGLVPAALYGIDIAALIQGGVDMMGNCGANGPVAGNPGLLLGTALGVLAKQGRDKLTLITPDSLSSVGLWLEQLLAESTGKEGKGILPVAGEPLGTPEEYGTDRVFVYLGYEREADQANQQKLHALVAAGHPVITIRLKEPLDLGSEFYRWEIAVAVVGIVLGINPFDQPNVQAAKTATDALMKVVTEQGKLPAPGEPAASQDGVSYYTKVSGADATAVLQAFFAQAQPGDFMTLQAYLHESDKLNEELAQFRKLVQDKLRIATTSGYGPRFLHSTGQYHKGGPNKGLFVQFTADHPQDLPLPGRTYTFGTFENAQAQGDLDALHQYDRRTLHLHLGPNPEQGLQSVLAALPAALGKLG</sequence>
<evidence type="ECO:0000256" key="4">
    <source>
        <dbReference type="RuleBase" id="RU000612"/>
    </source>
</evidence>
<keyword evidence="1 4" id="KW-0312">Gluconeogenesis</keyword>
<reference evidence="5 6" key="1">
    <citation type="submission" date="2019-12" db="EMBL/GenBank/DDBJ databases">
        <title>Hymenobacter sp. HMF4947 Genome sequencing and assembly.</title>
        <authorList>
            <person name="Kang H."/>
            <person name="Cha I."/>
            <person name="Kim H."/>
            <person name="Joh K."/>
        </authorList>
    </citation>
    <scope>NUCLEOTIDE SEQUENCE [LARGE SCALE GENOMIC DNA]</scope>
    <source>
        <strain evidence="5 6">HMF4947</strain>
    </source>
</reference>
<evidence type="ECO:0000313" key="6">
    <source>
        <dbReference type="Proteomes" id="UP000441336"/>
    </source>
</evidence>
<dbReference type="Proteomes" id="UP000441336">
    <property type="component" value="Unassembled WGS sequence"/>
</dbReference>
<dbReference type="Pfam" id="PF00342">
    <property type="entry name" value="PGI"/>
    <property type="match status" value="1"/>
</dbReference>
<dbReference type="GO" id="GO:0004347">
    <property type="term" value="F:glucose-6-phosphate isomerase activity"/>
    <property type="evidence" value="ECO:0007669"/>
    <property type="project" value="UniProtKB-EC"/>
</dbReference>
<comment type="caution">
    <text evidence="5">The sequence shown here is derived from an EMBL/GenBank/DDBJ whole genome shotgun (WGS) entry which is preliminary data.</text>
</comment>
<dbReference type="UniPathway" id="UPA00109">
    <property type="reaction ID" value="UER00181"/>
</dbReference>
<dbReference type="PROSITE" id="PS51463">
    <property type="entry name" value="P_GLUCOSE_ISOMERASE_3"/>
    <property type="match status" value="1"/>
</dbReference>